<dbReference type="OrthoDB" id="8689326at2"/>
<name>A0A4U0R2K5_9RHOB</name>
<proteinExistence type="predicted"/>
<gene>
    <name evidence="3" type="ORF">FA743_19390</name>
</gene>
<dbReference type="SUPFAM" id="SSF46689">
    <property type="entry name" value="Homeodomain-like"/>
    <property type="match status" value="1"/>
</dbReference>
<dbReference type="AlphaFoldDB" id="A0A4U0R2K5"/>
<dbReference type="Pfam" id="PF13977">
    <property type="entry name" value="TetR_C_6"/>
    <property type="match status" value="1"/>
</dbReference>
<evidence type="ECO:0000256" key="1">
    <source>
        <dbReference type="ARBA" id="ARBA00023125"/>
    </source>
</evidence>
<feature type="domain" description="BetI-type transcriptional repressor C-terminal" evidence="2">
    <location>
        <begin position="79"/>
        <end position="187"/>
    </location>
</feature>
<evidence type="ECO:0000313" key="3">
    <source>
        <dbReference type="EMBL" id="TJZ89043.1"/>
    </source>
</evidence>
<keyword evidence="4" id="KW-1185">Reference proteome</keyword>
<dbReference type="PANTHER" id="PTHR30055:SF228">
    <property type="entry name" value="TRANSCRIPTIONAL REGULATOR-RELATED"/>
    <property type="match status" value="1"/>
</dbReference>
<protein>
    <submittedName>
        <fullName evidence="3">TetR/AcrR family transcriptional regulator</fullName>
    </submittedName>
</protein>
<accession>A0A4U0R2K5</accession>
<keyword evidence="1" id="KW-0238">DNA-binding</keyword>
<evidence type="ECO:0000313" key="4">
    <source>
        <dbReference type="Proteomes" id="UP000309747"/>
    </source>
</evidence>
<dbReference type="GO" id="GO:0000976">
    <property type="term" value="F:transcription cis-regulatory region binding"/>
    <property type="evidence" value="ECO:0007669"/>
    <property type="project" value="TreeGrafter"/>
</dbReference>
<dbReference type="EMBL" id="SUNI01000044">
    <property type="protein sequence ID" value="TJZ89043.1"/>
    <property type="molecule type" value="Genomic_DNA"/>
</dbReference>
<dbReference type="PANTHER" id="PTHR30055">
    <property type="entry name" value="HTH-TYPE TRANSCRIPTIONAL REGULATOR RUTR"/>
    <property type="match status" value="1"/>
</dbReference>
<dbReference type="GO" id="GO:0003700">
    <property type="term" value="F:DNA-binding transcription factor activity"/>
    <property type="evidence" value="ECO:0007669"/>
    <property type="project" value="TreeGrafter"/>
</dbReference>
<reference evidence="3 4" key="1">
    <citation type="submission" date="2019-04" db="EMBL/GenBank/DDBJ databases">
        <authorList>
            <person name="Li J."/>
        </authorList>
    </citation>
    <scope>NUCLEOTIDE SEQUENCE [LARGE SCALE GENOMIC DNA]</scope>
    <source>
        <strain evidence="3 4">KCTC 42687</strain>
    </source>
</reference>
<dbReference type="InterPro" id="IPR009057">
    <property type="entry name" value="Homeodomain-like_sf"/>
</dbReference>
<dbReference type="Gene3D" id="1.10.357.10">
    <property type="entry name" value="Tetracycline Repressor, domain 2"/>
    <property type="match status" value="1"/>
</dbReference>
<dbReference type="Proteomes" id="UP000309747">
    <property type="component" value="Unassembled WGS sequence"/>
</dbReference>
<dbReference type="InterPro" id="IPR036271">
    <property type="entry name" value="Tet_transcr_reg_TetR-rel_C_sf"/>
</dbReference>
<sequence length="209" mass="23022">MTASTEQEPSRRDKLVEATVAIILEVGLRAAKTRFVTERAGVGTGLLNHYFRWPELRALAWAQLFTAVTQDQFAGSGDPQEDLDRYFSTAFTQEVRRYWQLWIEASDLAASDGPMNAAFRRVSAQSRNRLRDLLRAGCVQGLWDLPAPDATALRLGAMHDGLAGLLLSPVAELDPARAEAHLRKAFALECQNPRSRAGQGTPSVPDQSC</sequence>
<dbReference type="InterPro" id="IPR050109">
    <property type="entry name" value="HTH-type_TetR-like_transc_reg"/>
</dbReference>
<dbReference type="SUPFAM" id="SSF48498">
    <property type="entry name" value="Tetracyclin repressor-like, C-terminal domain"/>
    <property type="match status" value="1"/>
</dbReference>
<dbReference type="InterPro" id="IPR039538">
    <property type="entry name" value="BetI_C"/>
</dbReference>
<evidence type="ECO:0000259" key="2">
    <source>
        <dbReference type="Pfam" id="PF13977"/>
    </source>
</evidence>
<organism evidence="3 4">
    <name type="scientific">Paracoccus gahaiensis</name>
    <dbReference type="NCBI Taxonomy" id="1706839"/>
    <lineage>
        <taxon>Bacteria</taxon>
        <taxon>Pseudomonadati</taxon>
        <taxon>Pseudomonadota</taxon>
        <taxon>Alphaproteobacteria</taxon>
        <taxon>Rhodobacterales</taxon>
        <taxon>Paracoccaceae</taxon>
        <taxon>Paracoccus</taxon>
    </lineage>
</organism>
<comment type="caution">
    <text evidence="3">The sequence shown here is derived from an EMBL/GenBank/DDBJ whole genome shotgun (WGS) entry which is preliminary data.</text>
</comment>